<organism evidence="2 3">
    <name type="scientific">Stigmatella aurantiaca</name>
    <dbReference type="NCBI Taxonomy" id="41"/>
    <lineage>
        <taxon>Bacteria</taxon>
        <taxon>Pseudomonadati</taxon>
        <taxon>Myxococcota</taxon>
        <taxon>Myxococcia</taxon>
        <taxon>Myxococcales</taxon>
        <taxon>Cystobacterineae</taxon>
        <taxon>Archangiaceae</taxon>
        <taxon>Stigmatella</taxon>
    </lineage>
</organism>
<keyword evidence="3" id="KW-1185">Reference proteome</keyword>
<dbReference type="AlphaFoldDB" id="A0A1H7V0Q2"/>
<dbReference type="RefSeq" id="WP_075008235.1">
    <property type="nucleotide sequence ID" value="NZ_FOAP01000010.1"/>
</dbReference>
<dbReference type="OrthoDB" id="4526421at2"/>
<accession>A0A1H7V0Q2</accession>
<evidence type="ECO:0000313" key="3">
    <source>
        <dbReference type="Proteomes" id="UP000182719"/>
    </source>
</evidence>
<dbReference type="Gene3D" id="3.40.50.720">
    <property type="entry name" value="NAD(P)-binding Rossmann-like Domain"/>
    <property type="match status" value="1"/>
</dbReference>
<evidence type="ECO:0000313" key="2">
    <source>
        <dbReference type="EMBL" id="SEM02713.1"/>
    </source>
</evidence>
<gene>
    <name evidence="2" type="ORF">SAMN05444354_110285</name>
</gene>
<dbReference type="InterPro" id="IPR013332">
    <property type="entry name" value="KPR_N"/>
</dbReference>
<dbReference type="Proteomes" id="UP000182719">
    <property type="component" value="Unassembled WGS sequence"/>
</dbReference>
<feature type="domain" description="Ketopantoate reductase N-terminal" evidence="1">
    <location>
        <begin position="7"/>
        <end position="139"/>
    </location>
</feature>
<protein>
    <submittedName>
        <fullName evidence="2">Ketopantoate reductase</fullName>
    </submittedName>
</protein>
<evidence type="ECO:0000259" key="1">
    <source>
        <dbReference type="Pfam" id="PF02558"/>
    </source>
</evidence>
<dbReference type="EMBL" id="FOAP01000010">
    <property type="protein sequence ID" value="SEM02713.1"/>
    <property type="molecule type" value="Genomic_DNA"/>
</dbReference>
<reference evidence="3" key="1">
    <citation type="submission" date="2016-10" db="EMBL/GenBank/DDBJ databases">
        <authorList>
            <person name="Varghese N."/>
            <person name="Submissions S."/>
        </authorList>
    </citation>
    <scope>NUCLEOTIDE SEQUENCE [LARGE SCALE GENOMIC DNA]</scope>
    <source>
        <strain evidence="3">DSM 17044</strain>
    </source>
</reference>
<proteinExistence type="predicted"/>
<sequence>MSARPRVLLVGAGAVGQVFGKFLAAAGCELAFLVKPRHVETTRAGFTLHRLGLVSRGTSEHFSRFEVLSSPEEVAQRTWDQVWLCVSSAAMREGTWVDELVRATGEATWVMLQPALHDREWLLQHVPEERLVSGMIPFISFASPLTPGQGPGPGTAFWLPPLARGPFSGPPGRLPEVLRTLRQGGYPAREHPSVAQAMAVPSAVLNVFVSGLEAADWRFARFRQGPSVRAVREAAREAIAIASGERRWRTEWPVGLLRPLAFRLLFLGMRLAPFDMETYLRVHFTKVSAQTRLMIREYIDTGKHRGQPVRHLEALNAPGARTLPR</sequence>
<dbReference type="Pfam" id="PF02558">
    <property type="entry name" value="ApbA"/>
    <property type="match status" value="1"/>
</dbReference>
<name>A0A1H7V0Q2_STIAU</name>